<comment type="caution">
    <text evidence="2">The sequence shown here is derived from an EMBL/GenBank/DDBJ whole genome shotgun (WGS) entry which is preliminary data.</text>
</comment>
<keyword evidence="1" id="KW-0812">Transmembrane</keyword>
<evidence type="ECO:0000313" key="2">
    <source>
        <dbReference type="EMBL" id="MCH89715.1"/>
    </source>
</evidence>
<evidence type="ECO:0000256" key="1">
    <source>
        <dbReference type="SAM" id="Phobius"/>
    </source>
</evidence>
<protein>
    <submittedName>
        <fullName evidence="2">Cationic amino acid transporter 4 vacuolar-like</fullName>
    </submittedName>
</protein>
<dbReference type="EMBL" id="LXQA010016728">
    <property type="protein sequence ID" value="MCH89715.1"/>
    <property type="molecule type" value="Genomic_DNA"/>
</dbReference>
<feature type="non-terminal residue" evidence="2">
    <location>
        <position position="1"/>
    </location>
</feature>
<gene>
    <name evidence="2" type="ORF">A2U01_0010616</name>
</gene>
<accession>A0A392MRL9</accession>
<dbReference type="Proteomes" id="UP000265520">
    <property type="component" value="Unassembled WGS sequence"/>
</dbReference>
<keyword evidence="1" id="KW-1133">Transmembrane helix</keyword>
<keyword evidence="3" id="KW-1185">Reference proteome</keyword>
<name>A0A392MRL9_9FABA</name>
<organism evidence="2 3">
    <name type="scientific">Trifolium medium</name>
    <dbReference type="NCBI Taxonomy" id="97028"/>
    <lineage>
        <taxon>Eukaryota</taxon>
        <taxon>Viridiplantae</taxon>
        <taxon>Streptophyta</taxon>
        <taxon>Embryophyta</taxon>
        <taxon>Tracheophyta</taxon>
        <taxon>Spermatophyta</taxon>
        <taxon>Magnoliopsida</taxon>
        <taxon>eudicotyledons</taxon>
        <taxon>Gunneridae</taxon>
        <taxon>Pentapetalae</taxon>
        <taxon>rosids</taxon>
        <taxon>fabids</taxon>
        <taxon>Fabales</taxon>
        <taxon>Fabaceae</taxon>
        <taxon>Papilionoideae</taxon>
        <taxon>50 kb inversion clade</taxon>
        <taxon>NPAAA clade</taxon>
        <taxon>Hologalegina</taxon>
        <taxon>IRL clade</taxon>
        <taxon>Trifolieae</taxon>
        <taxon>Trifolium</taxon>
    </lineage>
</organism>
<feature type="transmembrane region" description="Helical" evidence="1">
    <location>
        <begin position="40"/>
        <end position="60"/>
    </location>
</feature>
<evidence type="ECO:0000313" key="3">
    <source>
        <dbReference type="Proteomes" id="UP000265520"/>
    </source>
</evidence>
<sequence>QRSEKSRRKLAAWTISLLCIGILIVTGSAAAERCPRLLRVTLFGVGVVILLCSIIVLACIKQDDTRHTFGHSGASFYSGVSSLADIISKVERIKKILI</sequence>
<dbReference type="AlphaFoldDB" id="A0A392MRL9"/>
<reference evidence="2 3" key="1">
    <citation type="journal article" date="2018" name="Front. Plant Sci.">
        <title>Red Clover (Trifolium pratense) and Zigzag Clover (T. medium) - A Picture of Genomic Similarities and Differences.</title>
        <authorList>
            <person name="Dluhosova J."/>
            <person name="Istvanek J."/>
            <person name="Nedelnik J."/>
            <person name="Repkova J."/>
        </authorList>
    </citation>
    <scope>NUCLEOTIDE SEQUENCE [LARGE SCALE GENOMIC DNA]</scope>
    <source>
        <strain evidence="3">cv. 10/8</strain>
        <tissue evidence="2">Leaf</tissue>
    </source>
</reference>
<proteinExistence type="predicted"/>
<keyword evidence="1" id="KW-0472">Membrane</keyword>